<gene>
    <name evidence="2" type="ORF">BGAL_0093g00090</name>
</gene>
<name>A0A4S8R6S4_9HELO</name>
<organism evidence="2 3">
    <name type="scientific">Botrytis galanthina</name>
    <dbReference type="NCBI Taxonomy" id="278940"/>
    <lineage>
        <taxon>Eukaryota</taxon>
        <taxon>Fungi</taxon>
        <taxon>Dikarya</taxon>
        <taxon>Ascomycota</taxon>
        <taxon>Pezizomycotina</taxon>
        <taxon>Leotiomycetes</taxon>
        <taxon>Helotiales</taxon>
        <taxon>Sclerotiniaceae</taxon>
        <taxon>Botrytis</taxon>
    </lineage>
</organism>
<evidence type="ECO:0000313" key="2">
    <source>
        <dbReference type="EMBL" id="THV51965.1"/>
    </source>
</evidence>
<keyword evidence="3" id="KW-1185">Reference proteome</keyword>
<protein>
    <submittedName>
        <fullName evidence="2">Uncharacterized protein</fullName>
    </submittedName>
</protein>
<dbReference type="AlphaFoldDB" id="A0A4S8R6S4"/>
<evidence type="ECO:0000313" key="3">
    <source>
        <dbReference type="Proteomes" id="UP000308671"/>
    </source>
</evidence>
<feature type="compositionally biased region" description="Polar residues" evidence="1">
    <location>
        <begin position="123"/>
        <end position="134"/>
    </location>
</feature>
<sequence>MGGKFWSVQEQEYFVHEVMTKSRFNGKDGAYNPNKGMSWTELADMMQHDMDERKFARRQYTGNMLYEHWYQTVKKDWGDGRAKILAASAKAAGHVAVPKPKSSRPKKAKKRVNTISPSPVFEAQSNQRTISPTEQQEEVFPRRNSTESSGYTSNHSFMTDYPAPEKYSTRFEGSSMAQRRFPYPPIKSSSSTNRHFHPYRAPDTYRQSHTKDPATYHQQRYRECPEAQTPLQTRDPEIHMRLTSTNPSKAPHQPPSLQQRQPIMIRDPTPDDDENSLFVEQDYSEYNRRTSVPRPNTELDAAVTMTMFHRQEMHTFHGPPAREFGHPDGRRTFQQVRPDAHAYQRYIEDTTPGLRLAASVPRADTVRRSQKQGQSGQLEKSGENDENNGNGNE</sequence>
<accession>A0A4S8R6S4</accession>
<reference evidence="2 3" key="1">
    <citation type="submission" date="2017-12" db="EMBL/GenBank/DDBJ databases">
        <title>Comparative genomics of Botrytis spp.</title>
        <authorList>
            <person name="Valero-Jimenez C.A."/>
            <person name="Tapia P."/>
            <person name="Veloso J."/>
            <person name="Silva-Moreno E."/>
            <person name="Staats M."/>
            <person name="Valdes J.H."/>
            <person name="Van Kan J.A.L."/>
        </authorList>
    </citation>
    <scope>NUCLEOTIDE SEQUENCE [LARGE SCALE GENOMIC DNA]</scope>
    <source>
        <strain evidence="2 3">MUCL435</strain>
    </source>
</reference>
<feature type="region of interest" description="Disordered" evidence="1">
    <location>
        <begin position="173"/>
        <end position="212"/>
    </location>
</feature>
<feature type="region of interest" description="Disordered" evidence="1">
    <location>
        <begin position="123"/>
        <end position="161"/>
    </location>
</feature>
<dbReference type="Proteomes" id="UP000308671">
    <property type="component" value="Unassembled WGS sequence"/>
</dbReference>
<proteinExistence type="predicted"/>
<evidence type="ECO:0000256" key="1">
    <source>
        <dbReference type="SAM" id="MobiDB-lite"/>
    </source>
</evidence>
<dbReference type="OrthoDB" id="5244495at2759"/>
<dbReference type="EMBL" id="PQXL01000093">
    <property type="protein sequence ID" value="THV51965.1"/>
    <property type="molecule type" value="Genomic_DNA"/>
</dbReference>
<feature type="compositionally biased region" description="Polar residues" evidence="1">
    <location>
        <begin position="146"/>
        <end position="157"/>
    </location>
</feature>
<comment type="caution">
    <text evidence="2">The sequence shown here is derived from an EMBL/GenBank/DDBJ whole genome shotgun (WGS) entry which is preliminary data.</text>
</comment>
<feature type="region of interest" description="Disordered" evidence="1">
    <location>
        <begin position="358"/>
        <end position="393"/>
    </location>
</feature>